<name>A0ABW7N8Y7_9BACT</name>
<sequence>MVIKRGIILFISFFLIQQAYTQPEMVNVGGASIINISNQLPENLTSERSVVILDIPTQMKDGFVIRGDWKKLAANAHKTFRKIGVDPIAYVYLDDLNAGPEVNSAYLSLFQKRNVKNLIILNQVGLFPEETYTILITGFSAENYIKNGQNGWKESDQELNQVMVRLGRQVLRQKIERSNLLIPEQPEYLQDLVIFEGTRLENYPSRLKSLKLAVVAFQKVPGDNVEDAELASKIAAYNQQVEEKNKRLDAIMAAYPFKYDIVTETNEDALYKAGYQYALMPLSSTGHSVKKVLNYPTTATETHYMTSTFDVQNRPALKRIPINANVTKYYVKQTIVKDIHPGKVWDADVSWEQGLENFIYNLNQAFR</sequence>
<accession>A0ABW7N8Y7</accession>
<dbReference type="RefSeq" id="WP_395417332.1">
    <property type="nucleotide sequence ID" value="NZ_JBIPKE010000016.1"/>
</dbReference>
<organism evidence="1 2">
    <name type="scientific">Marinoscillum luteum</name>
    <dbReference type="NCBI Taxonomy" id="861051"/>
    <lineage>
        <taxon>Bacteria</taxon>
        <taxon>Pseudomonadati</taxon>
        <taxon>Bacteroidota</taxon>
        <taxon>Cytophagia</taxon>
        <taxon>Cytophagales</taxon>
        <taxon>Reichenbachiellaceae</taxon>
        <taxon>Marinoscillum</taxon>
    </lineage>
</organism>
<evidence type="ECO:0000313" key="1">
    <source>
        <dbReference type="EMBL" id="MFH6983796.1"/>
    </source>
</evidence>
<protein>
    <submittedName>
        <fullName evidence="1">Uncharacterized protein</fullName>
    </submittedName>
</protein>
<comment type="caution">
    <text evidence="1">The sequence shown here is derived from an EMBL/GenBank/DDBJ whole genome shotgun (WGS) entry which is preliminary data.</text>
</comment>
<proteinExistence type="predicted"/>
<evidence type="ECO:0000313" key="2">
    <source>
        <dbReference type="Proteomes" id="UP001610063"/>
    </source>
</evidence>
<dbReference type="Proteomes" id="UP001610063">
    <property type="component" value="Unassembled WGS sequence"/>
</dbReference>
<keyword evidence="2" id="KW-1185">Reference proteome</keyword>
<dbReference type="EMBL" id="JBIPKE010000016">
    <property type="protein sequence ID" value="MFH6983796.1"/>
    <property type="molecule type" value="Genomic_DNA"/>
</dbReference>
<gene>
    <name evidence="1" type="ORF">ACHKAR_10110</name>
</gene>
<reference evidence="1 2" key="1">
    <citation type="journal article" date="2013" name="Int. J. Syst. Evol. Microbiol.">
        <title>Marinoscillum luteum sp. nov., isolated from marine sediment.</title>
        <authorList>
            <person name="Cha I.T."/>
            <person name="Park S.J."/>
            <person name="Kim S.J."/>
            <person name="Kim J.G."/>
            <person name="Jung M.Y."/>
            <person name="Shin K.S."/>
            <person name="Kwon K.K."/>
            <person name="Yang S.H."/>
            <person name="Seo Y.S."/>
            <person name="Rhee S.K."/>
        </authorList>
    </citation>
    <scope>NUCLEOTIDE SEQUENCE [LARGE SCALE GENOMIC DNA]</scope>
    <source>
        <strain evidence="1 2">KCTC 23939</strain>
    </source>
</reference>